<evidence type="ECO:0000313" key="8">
    <source>
        <dbReference type="Proteomes" id="UP000663829"/>
    </source>
</evidence>
<evidence type="ECO:0000256" key="2">
    <source>
        <dbReference type="ARBA" id="ARBA00023002"/>
    </source>
</evidence>
<dbReference type="GO" id="GO:0016616">
    <property type="term" value="F:oxidoreductase activity, acting on the CH-OH group of donors, NAD or NADP as acceptor"/>
    <property type="evidence" value="ECO:0007669"/>
    <property type="project" value="TreeGrafter"/>
</dbReference>
<organism evidence="4 8">
    <name type="scientific">Didymodactylos carnosus</name>
    <dbReference type="NCBI Taxonomy" id="1234261"/>
    <lineage>
        <taxon>Eukaryota</taxon>
        <taxon>Metazoa</taxon>
        <taxon>Spiralia</taxon>
        <taxon>Gnathifera</taxon>
        <taxon>Rotifera</taxon>
        <taxon>Eurotatoria</taxon>
        <taxon>Bdelloidea</taxon>
        <taxon>Philodinida</taxon>
        <taxon>Philodinidae</taxon>
        <taxon>Didymodactylos</taxon>
    </lineage>
</organism>
<dbReference type="EMBL" id="CAJOBA010001860">
    <property type="protein sequence ID" value="CAF3618000.1"/>
    <property type="molecule type" value="Genomic_DNA"/>
</dbReference>
<feature type="transmembrane region" description="Helical" evidence="3">
    <location>
        <begin position="24"/>
        <end position="46"/>
    </location>
</feature>
<dbReference type="Proteomes" id="UP000663829">
    <property type="component" value="Unassembled WGS sequence"/>
</dbReference>
<evidence type="ECO:0000256" key="1">
    <source>
        <dbReference type="ARBA" id="ARBA00006484"/>
    </source>
</evidence>
<keyword evidence="3" id="KW-1133">Transmembrane helix</keyword>
<dbReference type="EMBL" id="CAJNOK010001860">
    <property type="protein sequence ID" value="CAF0833330.1"/>
    <property type="molecule type" value="Genomic_DNA"/>
</dbReference>
<dbReference type="PANTHER" id="PTHR24322:SF736">
    <property type="entry name" value="RETINOL DEHYDROGENASE 10"/>
    <property type="match status" value="1"/>
</dbReference>
<accession>A0A813TM31</accession>
<dbReference type="InterPro" id="IPR002347">
    <property type="entry name" value="SDR_fam"/>
</dbReference>
<evidence type="ECO:0000313" key="5">
    <source>
        <dbReference type="EMBL" id="CAF0833330.1"/>
    </source>
</evidence>
<dbReference type="Pfam" id="PF00106">
    <property type="entry name" value="adh_short"/>
    <property type="match status" value="1"/>
</dbReference>
<evidence type="ECO:0000313" key="6">
    <source>
        <dbReference type="EMBL" id="CAF3598980.1"/>
    </source>
</evidence>
<sequence length="362" mass="40722">MQAATTTPVADEILRDYEKKAPVWFRWVATLVEHFFTIVMFVTLYGRYLWSKFVQKQKPVSFRNDTVLITGAGGCLGRALAIEFAKECKCLVLLDIQKKPLDDLKHELTTIYGKDHIKISTHKCDLSDLNGLKFTLTAIREDVGTITVLVNCAGVACFKELLHHTDDEIQHTLIVNTVAPILLTKDLLGDMIARNHGHIINITSSAGLSGSAYTSSYSASKAALTSKLLFKLHICILTILTFRLDFTETINQELILAKANGVRATAVMPFHIDGGVYNSLRKFGKETVLGNELMRFDYCARQIMCGLKSHQNPILLPRFALRMMFILRSILPEEVWHPLLIYILGRPAIKHEQHNSLLSKVE</sequence>
<reference evidence="4" key="1">
    <citation type="submission" date="2021-02" db="EMBL/GenBank/DDBJ databases">
        <authorList>
            <person name="Nowell W R."/>
        </authorList>
    </citation>
    <scope>NUCLEOTIDE SEQUENCE</scope>
</reference>
<proteinExistence type="inferred from homology"/>
<evidence type="ECO:0000313" key="7">
    <source>
        <dbReference type="EMBL" id="CAF3618000.1"/>
    </source>
</evidence>
<dbReference type="Proteomes" id="UP000682733">
    <property type="component" value="Unassembled WGS sequence"/>
</dbReference>
<protein>
    <submittedName>
        <fullName evidence="4">Uncharacterized protein</fullName>
    </submittedName>
</protein>
<keyword evidence="3" id="KW-0812">Transmembrane</keyword>
<dbReference type="Proteomes" id="UP000677228">
    <property type="component" value="Unassembled WGS sequence"/>
</dbReference>
<comment type="similarity">
    <text evidence="1">Belongs to the short-chain dehydrogenases/reductases (SDR) family.</text>
</comment>
<dbReference type="AlphaFoldDB" id="A0A813TM31"/>
<keyword evidence="3" id="KW-0472">Membrane</keyword>
<keyword evidence="8" id="KW-1185">Reference proteome</keyword>
<dbReference type="InterPro" id="IPR036291">
    <property type="entry name" value="NAD(P)-bd_dom_sf"/>
</dbReference>
<dbReference type="Proteomes" id="UP000681722">
    <property type="component" value="Unassembled WGS sequence"/>
</dbReference>
<gene>
    <name evidence="4" type="ORF">GPM918_LOCUS4141</name>
    <name evidence="5" type="ORF">OVA965_LOCUS6259</name>
    <name evidence="6" type="ORF">SRO942_LOCUS4141</name>
    <name evidence="7" type="ORF">TMI583_LOCUS6255</name>
</gene>
<evidence type="ECO:0000313" key="4">
    <source>
        <dbReference type="EMBL" id="CAF0813127.1"/>
    </source>
</evidence>
<dbReference type="EMBL" id="CAJNOQ010000542">
    <property type="protein sequence ID" value="CAF0813127.1"/>
    <property type="molecule type" value="Genomic_DNA"/>
</dbReference>
<dbReference type="OrthoDB" id="5840532at2759"/>
<keyword evidence="2" id="KW-0560">Oxidoreductase</keyword>
<dbReference type="SUPFAM" id="SSF51735">
    <property type="entry name" value="NAD(P)-binding Rossmann-fold domains"/>
    <property type="match status" value="1"/>
</dbReference>
<dbReference type="EMBL" id="CAJOBC010000542">
    <property type="protein sequence ID" value="CAF3598980.1"/>
    <property type="molecule type" value="Genomic_DNA"/>
</dbReference>
<name>A0A813TM31_9BILA</name>
<dbReference type="PRINTS" id="PR00081">
    <property type="entry name" value="GDHRDH"/>
</dbReference>
<comment type="caution">
    <text evidence="4">The sequence shown here is derived from an EMBL/GenBank/DDBJ whole genome shotgun (WGS) entry which is preliminary data.</text>
</comment>
<evidence type="ECO:0000256" key="3">
    <source>
        <dbReference type="SAM" id="Phobius"/>
    </source>
</evidence>
<dbReference type="Gene3D" id="3.40.50.720">
    <property type="entry name" value="NAD(P)-binding Rossmann-like Domain"/>
    <property type="match status" value="1"/>
</dbReference>
<dbReference type="PANTHER" id="PTHR24322">
    <property type="entry name" value="PKSB"/>
    <property type="match status" value="1"/>
</dbReference>